<sequence>MFKLNRDILYLILKELQDDKKSFYKCLLVNRTWSEIIIPILWKNPWKYLKKGNEKLLLNVIISHLSEESRNNLMLILSGHYNYLKGSYQKPLFDYISFCKHLNLNEIKRIIDVIPDKIYEISIIRNEILKLFINENRVFTHLYIPHQFDYQIHLIPGAKVCLSELQLLRCHTTIDDKILTGLSEICKSIKKLELFIGWSNNKYGIVKLIENQKKLFDIRLNYYYSRANESFFEVLENSLIKYSNNIQSFKLTKQPITNILSSFVNLKRLELHDGFHYMPWNCLENLSLPFLQVLRAIGIPVKVLISLIENTSGHLIEIKIDDTIYSGINNAMLIQAIYKNCPNLSYLKLLIKISNKLEFEKLLINCQYLNGLFLILESYNDQSNIYDGLLKILAKSSPTNLFKFKFKFCYNHNFKSDSLKLFFDDWKGRHPMLLQFALNDDYDDLIEKYKAEGIIKRYDNKASYDDFEWIEKRV</sequence>
<dbReference type="InterPro" id="IPR032675">
    <property type="entry name" value="LRR_dom_sf"/>
</dbReference>
<name>A0A015JML2_RHIIW</name>
<accession>A0A015JML2</accession>
<dbReference type="AlphaFoldDB" id="A0A015JML2"/>
<gene>
    <name evidence="1" type="ORF">RirG_218790</name>
</gene>
<proteinExistence type="predicted"/>
<keyword evidence="2" id="KW-1185">Reference proteome</keyword>
<dbReference type="HOGENOM" id="CLU_028913_1_1_1"/>
<dbReference type="Proteomes" id="UP000022910">
    <property type="component" value="Unassembled WGS sequence"/>
</dbReference>
<reference evidence="1 2" key="1">
    <citation type="submission" date="2014-02" db="EMBL/GenBank/DDBJ databases">
        <title>Single nucleus genome sequencing reveals high similarity among nuclei of an endomycorrhizal fungus.</title>
        <authorList>
            <person name="Lin K."/>
            <person name="Geurts R."/>
            <person name="Zhang Z."/>
            <person name="Limpens E."/>
            <person name="Saunders D.G."/>
            <person name="Mu D."/>
            <person name="Pang E."/>
            <person name="Cao H."/>
            <person name="Cha H."/>
            <person name="Lin T."/>
            <person name="Zhou Q."/>
            <person name="Shang Y."/>
            <person name="Li Y."/>
            <person name="Ivanov S."/>
            <person name="Sharma T."/>
            <person name="Velzen R.V."/>
            <person name="Ruijter N.D."/>
            <person name="Aanen D.K."/>
            <person name="Win J."/>
            <person name="Kamoun S."/>
            <person name="Bisseling T."/>
            <person name="Huang S."/>
        </authorList>
    </citation>
    <scope>NUCLEOTIDE SEQUENCE [LARGE SCALE GENOMIC DNA]</scope>
    <source>
        <strain evidence="2">DAOM197198w</strain>
    </source>
</reference>
<dbReference type="Gene3D" id="3.80.10.10">
    <property type="entry name" value="Ribonuclease Inhibitor"/>
    <property type="match status" value="1"/>
</dbReference>
<organism evidence="1 2">
    <name type="scientific">Rhizophagus irregularis (strain DAOM 197198w)</name>
    <name type="common">Glomus intraradices</name>
    <dbReference type="NCBI Taxonomy" id="1432141"/>
    <lineage>
        <taxon>Eukaryota</taxon>
        <taxon>Fungi</taxon>
        <taxon>Fungi incertae sedis</taxon>
        <taxon>Mucoromycota</taxon>
        <taxon>Glomeromycotina</taxon>
        <taxon>Glomeromycetes</taxon>
        <taxon>Glomerales</taxon>
        <taxon>Glomeraceae</taxon>
        <taxon>Rhizophagus</taxon>
    </lineage>
</organism>
<dbReference type="OrthoDB" id="2311114at2759"/>
<protein>
    <recommendedName>
        <fullName evidence="3">F-box domain-containing protein</fullName>
    </recommendedName>
</protein>
<evidence type="ECO:0008006" key="3">
    <source>
        <dbReference type="Google" id="ProtNLM"/>
    </source>
</evidence>
<comment type="caution">
    <text evidence="1">The sequence shown here is derived from an EMBL/GenBank/DDBJ whole genome shotgun (WGS) entry which is preliminary data.</text>
</comment>
<evidence type="ECO:0000313" key="1">
    <source>
        <dbReference type="EMBL" id="EXX56154.1"/>
    </source>
</evidence>
<evidence type="ECO:0000313" key="2">
    <source>
        <dbReference type="Proteomes" id="UP000022910"/>
    </source>
</evidence>
<dbReference type="EMBL" id="JEMT01027817">
    <property type="protein sequence ID" value="EXX56154.1"/>
    <property type="molecule type" value="Genomic_DNA"/>
</dbReference>